<keyword evidence="3 6" id="KW-0812">Transmembrane</keyword>
<protein>
    <submittedName>
        <fullName evidence="7">Tryptophan-rich protein TspO</fullName>
    </submittedName>
</protein>
<feature type="transmembrane region" description="Helical" evidence="6">
    <location>
        <begin position="12"/>
        <end position="35"/>
    </location>
</feature>
<name>A0A679JLP0_9HYPH</name>
<feature type="transmembrane region" description="Helical" evidence="6">
    <location>
        <begin position="106"/>
        <end position="124"/>
    </location>
</feature>
<feature type="transmembrane region" description="Helical" evidence="6">
    <location>
        <begin position="130"/>
        <end position="149"/>
    </location>
</feature>
<dbReference type="CDD" id="cd15904">
    <property type="entry name" value="TSPO_MBR"/>
    <property type="match status" value="1"/>
</dbReference>
<feature type="transmembrane region" description="Helical" evidence="6">
    <location>
        <begin position="76"/>
        <end position="99"/>
    </location>
</feature>
<gene>
    <name evidence="7" type="primary">crtK-2_2</name>
    <name evidence="7" type="ORF">MBUL_03926</name>
</gene>
<dbReference type="PANTHER" id="PTHR10057:SF0">
    <property type="entry name" value="TRANSLOCATOR PROTEIN"/>
    <property type="match status" value="1"/>
</dbReference>
<dbReference type="PIRSF" id="PIRSF005859">
    <property type="entry name" value="PBR"/>
    <property type="match status" value="1"/>
</dbReference>
<dbReference type="GO" id="GO:0016020">
    <property type="term" value="C:membrane"/>
    <property type="evidence" value="ECO:0007669"/>
    <property type="project" value="UniProtKB-SubCell"/>
</dbReference>
<dbReference type="Pfam" id="PF03073">
    <property type="entry name" value="TspO_MBR"/>
    <property type="match status" value="1"/>
</dbReference>
<evidence type="ECO:0000256" key="2">
    <source>
        <dbReference type="ARBA" id="ARBA00007524"/>
    </source>
</evidence>
<proteinExistence type="inferred from homology"/>
<comment type="similarity">
    <text evidence="2">Belongs to the TspO/BZRP family.</text>
</comment>
<evidence type="ECO:0000256" key="5">
    <source>
        <dbReference type="ARBA" id="ARBA00023136"/>
    </source>
</evidence>
<organism evidence="7">
    <name type="scientific">Methylobacterium bullatum</name>
    <dbReference type="NCBI Taxonomy" id="570505"/>
    <lineage>
        <taxon>Bacteria</taxon>
        <taxon>Pseudomonadati</taxon>
        <taxon>Pseudomonadota</taxon>
        <taxon>Alphaproteobacteria</taxon>
        <taxon>Hyphomicrobiales</taxon>
        <taxon>Methylobacteriaceae</taxon>
        <taxon>Methylobacterium</taxon>
    </lineage>
</organism>
<dbReference type="GO" id="GO:0033013">
    <property type="term" value="P:tetrapyrrole metabolic process"/>
    <property type="evidence" value="ECO:0007669"/>
    <property type="project" value="UniProtKB-ARBA"/>
</dbReference>
<dbReference type="AlphaFoldDB" id="A0A679JLP0"/>
<accession>A0A679JLP0</accession>
<evidence type="ECO:0000256" key="3">
    <source>
        <dbReference type="ARBA" id="ARBA00022692"/>
    </source>
</evidence>
<keyword evidence="4 6" id="KW-1133">Transmembrane helix</keyword>
<dbReference type="InterPro" id="IPR038330">
    <property type="entry name" value="TspO/MBR-related_sf"/>
</dbReference>
<dbReference type="Gene3D" id="1.20.1260.100">
    <property type="entry name" value="TspO/MBR protein"/>
    <property type="match status" value="1"/>
</dbReference>
<feature type="transmembrane region" description="Helical" evidence="6">
    <location>
        <begin position="47"/>
        <end position="70"/>
    </location>
</feature>
<sequence>MTGGFETGPVATAAAAALVTALAGGLLTTTGPWYRSLRRPSWKPPDWAFGPVWTTIFTLTAISAVIAWHAEARTSARVALLAAYGVNLVLNIAWSGIFFRLRRPDWAYLEVIALWLSIVALIAVTAQASGIAALLLAPYLAWVSVATLLNRAIVRLNGPFGEARPARSIGSRV</sequence>
<dbReference type="EMBL" id="LR743504">
    <property type="protein sequence ID" value="CAA2106962.1"/>
    <property type="molecule type" value="Genomic_DNA"/>
</dbReference>
<dbReference type="FunFam" id="1.20.1260.100:FF:000001">
    <property type="entry name" value="translocator protein 2"/>
    <property type="match status" value="1"/>
</dbReference>
<evidence type="ECO:0000256" key="6">
    <source>
        <dbReference type="SAM" id="Phobius"/>
    </source>
</evidence>
<evidence type="ECO:0000256" key="4">
    <source>
        <dbReference type="ARBA" id="ARBA00022989"/>
    </source>
</evidence>
<keyword evidence="5 6" id="KW-0472">Membrane</keyword>
<evidence type="ECO:0000313" key="7">
    <source>
        <dbReference type="EMBL" id="CAA2106962.1"/>
    </source>
</evidence>
<comment type="subcellular location">
    <subcellularLocation>
        <location evidence="1">Membrane</location>
        <topology evidence="1">Multi-pass membrane protein</topology>
    </subcellularLocation>
</comment>
<reference evidence="7" key="1">
    <citation type="submission" date="2019-12" db="EMBL/GenBank/DDBJ databases">
        <authorList>
            <person name="Cremers G."/>
        </authorList>
    </citation>
    <scope>NUCLEOTIDE SEQUENCE</scope>
    <source>
        <strain evidence="7">Mbul1</strain>
    </source>
</reference>
<dbReference type="PANTHER" id="PTHR10057">
    <property type="entry name" value="PERIPHERAL-TYPE BENZODIAZEPINE RECEPTOR"/>
    <property type="match status" value="1"/>
</dbReference>
<dbReference type="InterPro" id="IPR004307">
    <property type="entry name" value="TspO_MBR"/>
</dbReference>
<evidence type="ECO:0000256" key="1">
    <source>
        <dbReference type="ARBA" id="ARBA00004141"/>
    </source>
</evidence>